<evidence type="ECO:0000259" key="1">
    <source>
        <dbReference type="PROSITE" id="PS50127"/>
    </source>
</evidence>
<dbReference type="InterPro" id="IPR016135">
    <property type="entry name" value="UBQ-conjugating_enzyme/RWD"/>
</dbReference>
<dbReference type="InterPro" id="IPR000608">
    <property type="entry name" value="UBC"/>
</dbReference>
<protein>
    <submittedName>
        <fullName evidence="2">Ubiquitin-conjugating enzyme E2 6</fullName>
    </submittedName>
</protein>
<name>A0A7C8NTF0_ORBOL</name>
<dbReference type="FunFam" id="3.10.110.10:FF:000058">
    <property type="entry name" value="Ubiquitin-conjugating enzyme E2 6"/>
    <property type="match status" value="1"/>
</dbReference>
<gene>
    <name evidence="2" type="primary">UBC6</name>
    <name evidence="2" type="ORF">TWF102_003390</name>
</gene>
<sequence>MTRSQQKRKRTEVPPALNWGTTWTGVAWTLVTEKTQNTNEEAKINVIQQWPAGSRTSDKVPTEFVYTEDGSRETLKWGFQAQAPDLSPRVIRWTKLLLDPDYTNLVPEAQEASKKIPHNKAVTELVTDYLSALRAHITETLTAVYGPTFLKRSELKYILTVPAIWSEKAKETHLEAAGKASYGSKEELDLISEPQAASIAAFRSLGHGPLCRYDCFTVVDCGGGTVDLISYKVMNFRPNIEFREITGGAYLLISNLSYESMPQKSKARMMGDFELAKQSFSDDEHEEKFYVTAIGLPRKYKGAIGVDEDGYLTLTRYVKSGYSPIDSIVALISTQIKSAAVAAQRVKMILLVGGFGGSPYLRRRVQEWVDKEKYTIEVAQPPDAWTSIARGAVMHGIESHTIKDRIARISYGVYVDVRFNEGIHPKYHVDNYHDEYDGILRVRDQMEWFTKKGVRINGIKSVFRVTYCQHLETEEFADPGDLKITDALYAYNGDDTPAKPSGYGVRPLCDLETDLNSIPKEKWKVRNKTDGTSYYMIEFDFVMEFRHMFSDPGMAICQTLNSTQLKRGQVNPSLPYTGRMASKTAYKRLTKEYKHIQEEPPPYITAHPLESNILEWVYLIDGPPDTPYTGGQYWGTLVFPPDYPFKPPAIRMMTPSGRFQTSTRLCLSISDFHPKSFNPAWEVSTILTGLLSFMTSEEMTTGSISATPAQRKQLAAMSRWWNSTGGGTSTGGGGKIGFGDGGARFRTDWPEVDRDNWQWMRDHKINPQNGRVMAASTPMPTKSEGTDIQEKQVAERIAVAERASQSWFSRNKIMIATAVIVAWVAIGRVFQHDVSAS</sequence>
<dbReference type="Gene3D" id="3.10.110.10">
    <property type="entry name" value="Ubiquitin Conjugating Enzyme"/>
    <property type="match status" value="1"/>
</dbReference>
<dbReference type="AlphaFoldDB" id="A0A7C8NTF0"/>
<dbReference type="SUPFAM" id="SSF54495">
    <property type="entry name" value="UBC-like"/>
    <property type="match status" value="1"/>
</dbReference>
<reference evidence="2 3" key="1">
    <citation type="submission" date="2019-06" db="EMBL/GenBank/DDBJ databases">
        <authorList>
            <person name="Palmer J.M."/>
        </authorList>
    </citation>
    <scope>NUCLEOTIDE SEQUENCE [LARGE SCALE GENOMIC DNA]</scope>
    <source>
        <strain evidence="2 3">TWF102</strain>
    </source>
</reference>
<dbReference type="PANTHER" id="PTHR14187">
    <property type="entry name" value="ALPHA KINASE/ELONGATION FACTOR 2 KINASE"/>
    <property type="match status" value="1"/>
</dbReference>
<dbReference type="InterPro" id="IPR043129">
    <property type="entry name" value="ATPase_NBD"/>
</dbReference>
<proteinExistence type="predicted"/>
<feature type="domain" description="UBC core" evidence="1">
    <location>
        <begin position="584"/>
        <end position="734"/>
    </location>
</feature>
<dbReference type="CDD" id="cd23799">
    <property type="entry name" value="UBCc_UBE2J"/>
    <property type="match status" value="1"/>
</dbReference>
<dbReference type="Pfam" id="PF00179">
    <property type="entry name" value="UQ_con"/>
    <property type="match status" value="1"/>
</dbReference>
<dbReference type="EMBL" id="WIQW01000017">
    <property type="protein sequence ID" value="KAF3104010.1"/>
    <property type="molecule type" value="Genomic_DNA"/>
</dbReference>
<dbReference type="SUPFAM" id="SSF53067">
    <property type="entry name" value="Actin-like ATPase domain"/>
    <property type="match status" value="2"/>
</dbReference>
<dbReference type="CDD" id="cd10170">
    <property type="entry name" value="ASKHA_NBD_HSP70"/>
    <property type="match status" value="1"/>
</dbReference>
<evidence type="ECO:0000313" key="2">
    <source>
        <dbReference type="EMBL" id="KAF3104010.1"/>
    </source>
</evidence>
<dbReference type="PANTHER" id="PTHR14187:SF5">
    <property type="entry name" value="HEAT SHOCK 70 KDA PROTEIN 12A"/>
    <property type="match status" value="1"/>
</dbReference>
<organism evidence="2 3">
    <name type="scientific">Orbilia oligospora</name>
    <name type="common">Nematode-trapping fungus</name>
    <name type="synonym">Arthrobotrys oligospora</name>
    <dbReference type="NCBI Taxonomy" id="2813651"/>
    <lineage>
        <taxon>Eukaryota</taxon>
        <taxon>Fungi</taxon>
        <taxon>Dikarya</taxon>
        <taxon>Ascomycota</taxon>
        <taxon>Pezizomycotina</taxon>
        <taxon>Orbiliomycetes</taxon>
        <taxon>Orbiliales</taxon>
        <taxon>Orbiliaceae</taxon>
        <taxon>Orbilia</taxon>
    </lineage>
</organism>
<comment type="caution">
    <text evidence="2">The sequence shown here is derived from an EMBL/GenBank/DDBJ whole genome shotgun (WGS) entry which is preliminary data.</text>
</comment>
<evidence type="ECO:0000313" key="3">
    <source>
        <dbReference type="Proteomes" id="UP000475325"/>
    </source>
</evidence>
<dbReference type="SMART" id="SM00212">
    <property type="entry name" value="UBCc"/>
    <property type="match status" value="1"/>
</dbReference>
<accession>A0A7C8NTF0</accession>
<dbReference type="Proteomes" id="UP000475325">
    <property type="component" value="Unassembled WGS sequence"/>
</dbReference>
<dbReference type="PROSITE" id="PS50127">
    <property type="entry name" value="UBC_2"/>
    <property type="match status" value="1"/>
</dbReference>
<dbReference type="Gene3D" id="3.30.420.40">
    <property type="match status" value="1"/>
</dbReference>